<feature type="domain" description="PhoD-like phosphatase metallophosphatase" evidence="1">
    <location>
        <begin position="120"/>
        <end position="427"/>
    </location>
</feature>
<dbReference type="AlphaFoldDB" id="A0A1N7GRU1"/>
<dbReference type="InterPro" id="IPR052900">
    <property type="entry name" value="Phospholipid_Metab_Enz"/>
</dbReference>
<dbReference type="PANTHER" id="PTHR43606:SF2">
    <property type="entry name" value="ALKALINE PHOSPHATASE FAMILY PROTEIN (AFU_ORTHOLOGUE AFUA_5G03860)"/>
    <property type="match status" value="1"/>
</dbReference>
<dbReference type="STRING" id="58117.SAMN05421833_131100"/>
<dbReference type="PANTHER" id="PTHR43606">
    <property type="entry name" value="PHOSPHATASE, PUTATIVE (AFU_ORTHOLOGUE AFUA_6G08710)-RELATED"/>
    <property type="match status" value="1"/>
</dbReference>
<evidence type="ECO:0000313" key="4">
    <source>
        <dbReference type="Proteomes" id="UP000186096"/>
    </source>
</evidence>
<dbReference type="InterPro" id="IPR032093">
    <property type="entry name" value="PhoD_N"/>
</dbReference>
<keyword evidence="4" id="KW-1185">Reference proteome</keyword>
<dbReference type="Pfam" id="PF16655">
    <property type="entry name" value="PhoD_N"/>
    <property type="match status" value="1"/>
</dbReference>
<dbReference type="InterPro" id="IPR018946">
    <property type="entry name" value="PhoD-like_MPP"/>
</dbReference>
<sequence>MAKMGYPFTLGVASGEPLPDGVILWTRLAPEPLHPTQPGGMPNRAMSVRWELAEDEAFTKVIQSGAAPAQPDWAHSVHVRVSGLRPAADYFYRFSIEGHVSPVGRTRTAPGADSTAPVRFCFVSCQRYEHGYFTALRHLAAERPDLVLHLGDYIYEYGKPKNPKPGRWVRPLESTAECTTLGAYRNRYARYKMDPDLQAAHAAAPWVAIPDDHEVRDNWAGALPGDGGSPAAFLKRRTAAFKAYYEHQPLRVHPSGSALQNYRRRPYGRVADFMLADTRQYREGRDMLGAEQEKWLKERLHGSTARWKVLAQAVFFSRRTFPLEPVSADAWDGYPDSRARVLAAAPDGLVVLSGDVHSAYACDVREDWADPASRALGVEFVGPSVTSMPGITDGSGILSLNPHIAFFDSRHGYVSCVADMENFRADYRAVAFVDRPGAPLTTIAGFEVKENRLHRTDV</sequence>
<dbReference type="InterPro" id="IPR029052">
    <property type="entry name" value="Metallo-depent_PP-like"/>
</dbReference>
<evidence type="ECO:0000259" key="2">
    <source>
        <dbReference type="Pfam" id="PF16655"/>
    </source>
</evidence>
<dbReference type="SUPFAM" id="SSF56300">
    <property type="entry name" value="Metallo-dependent phosphatases"/>
    <property type="match status" value="1"/>
</dbReference>
<dbReference type="CDD" id="cd07389">
    <property type="entry name" value="MPP_PhoD"/>
    <property type="match status" value="1"/>
</dbReference>
<protein>
    <submittedName>
        <fullName evidence="3">Alkaline phosphatase D</fullName>
    </submittedName>
</protein>
<accession>A0A1N7GRU1</accession>
<dbReference type="EMBL" id="FTNI01000031">
    <property type="protein sequence ID" value="SIS15168.1"/>
    <property type="molecule type" value="Genomic_DNA"/>
</dbReference>
<dbReference type="OrthoDB" id="3497025at2"/>
<dbReference type="Pfam" id="PF09423">
    <property type="entry name" value="PhoD"/>
    <property type="match status" value="1"/>
</dbReference>
<name>A0A1N7GRU1_9ACTN</name>
<dbReference type="Proteomes" id="UP000186096">
    <property type="component" value="Unassembled WGS sequence"/>
</dbReference>
<evidence type="ECO:0000259" key="1">
    <source>
        <dbReference type="Pfam" id="PF09423"/>
    </source>
</evidence>
<feature type="domain" description="Phospholipase D N-terminal" evidence="2">
    <location>
        <begin position="10"/>
        <end position="108"/>
    </location>
</feature>
<dbReference type="Gene3D" id="2.60.40.380">
    <property type="entry name" value="Purple acid phosphatase-like, N-terminal"/>
    <property type="match status" value="1"/>
</dbReference>
<dbReference type="InterPro" id="IPR038607">
    <property type="entry name" value="PhoD-like_sf"/>
</dbReference>
<reference evidence="4" key="1">
    <citation type="submission" date="2017-01" db="EMBL/GenBank/DDBJ databases">
        <authorList>
            <person name="Varghese N."/>
            <person name="Submissions S."/>
        </authorList>
    </citation>
    <scope>NUCLEOTIDE SEQUENCE [LARGE SCALE GENOMIC DNA]</scope>
    <source>
        <strain evidence="4">ATCC 12950</strain>
    </source>
</reference>
<dbReference type="RefSeq" id="WP_083744767.1">
    <property type="nucleotide sequence ID" value="NZ_FTNI01000031.1"/>
</dbReference>
<organism evidence="3 4">
    <name type="scientific">Microbispora rosea</name>
    <dbReference type="NCBI Taxonomy" id="58117"/>
    <lineage>
        <taxon>Bacteria</taxon>
        <taxon>Bacillati</taxon>
        <taxon>Actinomycetota</taxon>
        <taxon>Actinomycetes</taxon>
        <taxon>Streptosporangiales</taxon>
        <taxon>Streptosporangiaceae</taxon>
        <taxon>Microbispora</taxon>
    </lineage>
</organism>
<proteinExistence type="predicted"/>
<dbReference type="Gene3D" id="3.60.21.70">
    <property type="entry name" value="PhoD-like phosphatase"/>
    <property type="match status" value="1"/>
</dbReference>
<evidence type="ECO:0000313" key="3">
    <source>
        <dbReference type="EMBL" id="SIS15168.1"/>
    </source>
</evidence>
<gene>
    <name evidence="3" type="ORF">SAMN05421833_131100</name>
</gene>